<evidence type="ECO:0000313" key="6">
    <source>
        <dbReference type="EMBL" id="AWL28741.1"/>
    </source>
</evidence>
<evidence type="ECO:0000259" key="5">
    <source>
        <dbReference type="PROSITE" id="PS50931"/>
    </source>
</evidence>
<evidence type="ECO:0000256" key="1">
    <source>
        <dbReference type="ARBA" id="ARBA00009437"/>
    </source>
</evidence>
<accession>A0A2S2FCN9</accession>
<organism evidence="6 7">
    <name type="scientific">Acinetobacter defluvii</name>
    <dbReference type="NCBI Taxonomy" id="1871111"/>
    <lineage>
        <taxon>Bacteria</taxon>
        <taxon>Pseudomonadati</taxon>
        <taxon>Pseudomonadota</taxon>
        <taxon>Gammaproteobacteria</taxon>
        <taxon>Moraxellales</taxon>
        <taxon>Moraxellaceae</taxon>
        <taxon>Acinetobacter</taxon>
    </lineage>
</organism>
<dbReference type="InterPro" id="IPR000847">
    <property type="entry name" value="LysR_HTH_N"/>
</dbReference>
<dbReference type="PANTHER" id="PTHR30419">
    <property type="entry name" value="HTH-TYPE TRANSCRIPTIONAL REGULATOR YBHD"/>
    <property type="match status" value="1"/>
</dbReference>
<evidence type="ECO:0000256" key="4">
    <source>
        <dbReference type="ARBA" id="ARBA00023163"/>
    </source>
</evidence>
<dbReference type="PRINTS" id="PR00039">
    <property type="entry name" value="HTHLYSR"/>
</dbReference>
<keyword evidence="4" id="KW-0804">Transcription</keyword>
<gene>
    <name evidence="6" type="ORF">DJ533_09255</name>
</gene>
<dbReference type="Gene3D" id="1.10.10.10">
    <property type="entry name" value="Winged helix-like DNA-binding domain superfamily/Winged helix DNA-binding domain"/>
    <property type="match status" value="1"/>
</dbReference>
<dbReference type="AlphaFoldDB" id="A0A2S2FCN9"/>
<dbReference type="PROSITE" id="PS50931">
    <property type="entry name" value="HTH_LYSR"/>
    <property type="match status" value="1"/>
</dbReference>
<dbReference type="SUPFAM" id="SSF46785">
    <property type="entry name" value="Winged helix' DNA-binding domain"/>
    <property type="match status" value="1"/>
</dbReference>
<evidence type="ECO:0000256" key="2">
    <source>
        <dbReference type="ARBA" id="ARBA00023015"/>
    </source>
</evidence>
<keyword evidence="3" id="KW-0238">DNA-binding</keyword>
<dbReference type="PANTHER" id="PTHR30419:SF8">
    <property type="entry name" value="NITROGEN ASSIMILATION TRANSCRIPTIONAL ACTIVATOR-RELATED"/>
    <property type="match status" value="1"/>
</dbReference>
<feature type="domain" description="HTH lysR-type" evidence="5">
    <location>
        <begin position="1"/>
        <end position="62"/>
    </location>
</feature>
<keyword evidence="7" id="KW-1185">Reference proteome</keyword>
<keyword evidence="2" id="KW-0805">Transcription regulation</keyword>
<protein>
    <submittedName>
        <fullName evidence="6">LysR family transcriptional regulator</fullName>
    </submittedName>
</protein>
<dbReference type="InterPro" id="IPR050950">
    <property type="entry name" value="HTH-type_LysR_regulators"/>
</dbReference>
<dbReference type="RefSeq" id="WP_065992335.1">
    <property type="nucleotide sequence ID" value="NZ_CP029397.2"/>
</dbReference>
<dbReference type="KEGG" id="adv:DJ533_09255"/>
<dbReference type="InterPro" id="IPR005119">
    <property type="entry name" value="LysR_subst-bd"/>
</dbReference>
<reference evidence="6" key="1">
    <citation type="submission" date="2019-08" db="EMBL/GenBank/DDBJ databases">
        <title>The complete genome of Acinetobacter defluvii strain WCHAD010030.</title>
        <authorList>
            <person name="Hu Y."/>
            <person name="Qin J."/>
            <person name="Feng Y."/>
            <person name="Zong Z."/>
        </authorList>
    </citation>
    <scope>NUCLEOTIDE SEQUENCE</scope>
    <source>
        <strain evidence="6">WCHA30</strain>
    </source>
</reference>
<proteinExistence type="inferred from homology"/>
<comment type="similarity">
    <text evidence="1">Belongs to the LysR transcriptional regulatory family.</text>
</comment>
<dbReference type="GO" id="GO:0005829">
    <property type="term" value="C:cytosol"/>
    <property type="evidence" value="ECO:0007669"/>
    <property type="project" value="TreeGrafter"/>
</dbReference>
<dbReference type="STRING" id="1871111.GCA_001704615_00284"/>
<sequence>MDLKSLKIFVTIVQHQSFSLAAERLCLTQPSISKAISNLESELQSALFKKGEAGRKREVHLTYIGELIYQHALIMLEEQQKIYDTIQHVQYLKKGKLTIGLPPLGSVLFSSLIALFHQQYPEIELKFLEVGANGVEKAIAAKTVDVGILLGNLRPNFSAIPVLDSPMYLLSSKHSRWKNRINVDLIELKNESFLLYEDSFTLNKVIIDAAHSVGFDPHVVCKSGQWDFISKMVEFDMGLALLPKIYCDQLDVERFNMALLTEPNLHWTLRMAWNTSVAMSPATRAWLNIVDQNRDKIHF</sequence>
<dbReference type="InterPro" id="IPR036390">
    <property type="entry name" value="WH_DNA-bd_sf"/>
</dbReference>
<dbReference type="EMBL" id="CP029397">
    <property type="protein sequence ID" value="AWL28741.1"/>
    <property type="molecule type" value="Genomic_DNA"/>
</dbReference>
<dbReference type="InterPro" id="IPR036388">
    <property type="entry name" value="WH-like_DNA-bd_sf"/>
</dbReference>
<evidence type="ECO:0000313" key="7">
    <source>
        <dbReference type="Proteomes" id="UP000245977"/>
    </source>
</evidence>
<dbReference type="SUPFAM" id="SSF53850">
    <property type="entry name" value="Periplasmic binding protein-like II"/>
    <property type="match status" value="1"/>
</dbReference>
<dbReference type="Gene3D" id="3.40.190.290">
    <property type="match status" value="1"/>
</dbReference>
<dbReference type="FunFam" id="1.10.10.10:FF:000001">
    <property type="entry name" value="LysR family transcriptional regulator"/>
    <property type="match status" value="1"/>
</dbReference>
<dbReference type="GO" id="GO:0003677">
    <property type="term" value="F:DNA binding"/>
    <property type="evidence" value="ECO:0007669"/>
    <property type="project" value="UniProtKB-KW"/>
</dbReference>
<dbReference type="GO" id="GO:0003700">
    <property type="term" value="F:DNA-binding transcription factor activity"/>
    <property type="evidence" value="ECO:0007669"/>
    <property type="project" value="InterPro"/>
</dbReference>
<name>A0A2S2FCN9_9GAMM</name>
<dbReference type="Pfam" id="PF00126">
    <property type="entry name" value="HTH_1"/>
    <property type="match status" value="1"/>
</dbReference>
<evidence type="ECO:0000256" key="3">
    <source>
        <dbReference type="ARBA" id="ARBA00023125"/>
    </source>
</evidence>
<dbReference type="OrthoDB" id="646694at2"/>
<dbReference type="Pfam" id="PF03466">
    <property type="entry name" value="LysR_substrate"/>
    <property type="match status" value="1"/>
</dbReference>
<dbReference type="Proteomes" id="UP000245977">
    <property type="component" value="Chromosome"/>
</dbReference>